<name>A0AAN9GA27_9CAEN</name>
<dbReference type="EMBL" id="JBAMIC010000011">
    <property type="protein sequence ID" value="KAK7100517.1"/>
    <property type="molecule type" value="Genomic_DNA"/>
</dbReference>
<dbReference type="Gene3D" id="3.30.1370.10">
    <property type="entry name" value="K Homology domain, type 1"/>
    <property type="match status" value="2"/>
</dbReference>
<keyword evidence="6" id="KW-1185">Reference proteome</keyword>
<dbReference type="GO" id="GO:0003723">
    <property type="term" value="F:RNA binding"/>
    <property type="evidence" value="ECO:0007669"/>
    <property type="project" value="UniProtKB-UniRule"/>
</dbReference>
<feature type="compositionally biased region" description="Gly residues" evidence="3">
    <location>
        <begin position="1"/>
        <end position="15"/>
    </location>
</feature>
<reference evidence="5 6" key="1">
    <citation type="submission" date="2024-02" db="EMBL/GenBank/DDBJ databases">
        <title>Chromosome-scale genome assembly of the rough periwinkle Littorina saxatilis.</title>
        <authorList>
            <person name="De Jode A."/>
            <person name="Faria R."/>
            <person name="Formenti G."/>
            <person name="Sims Y."/>
            <person name="Smith T.P."/>
            <person name="Tracey A."/>
            <person name="Wood J.M.D."/>
            <person name="Zagrodzka Z.B."/>
            <person name="Johannesson K."/>
            <person name="Butlin R.K."/>
            <person name="Leder E.H."/>
        </authorList>
    </citation>
    <scope>NUCLEOTIDE SEQUENCE [LARGE SCALE GENOMIC DNA]</scope>
    <source>
        <strain evidence="5">Snail1</strain>
        <tissue evidence="5">Muscle</tissue>
    </source>
</reference>
<organism evidence="5 6">
    <name type="scientific">Littorina saxatilis</name>
    <dbReference type="NCBI Taxonomy" id="31220"/>
    <lineage>
        <taxon>Eukaryota</taxon>
        <taxon>Metazoa</taxon>
        <taxon>Spiralia</taxon>
        <taxon>Lophotrochozoa</taxon>
        <taxon>Mollusca</taxon>
        <taxon>Gastropoda</taxon>
        <taxon>Caenogastropoda</taxon>
        <taxon>Littorinimorpha</taxon>
        <taxon>Littorinoidea</taxon>
        <taxon>Littorinidae</taxon>
        <taxon>Littorina</taxon>
    </lineage>
</organism>
<evidence type="ECO:0000256" key="2">
    <source>
        <dbReference type="PROSITE-ProRule" id="PRU00117"/>
    </source>
</evidence>
<dbReference type="AlphaFoldDB" id="A0AAN9GA27"/>
<protein>
    <recommendedName>
        <fullName evidence="4">K Homology domain-containing protein</fullName>
    </recommendedName>
</protein>
<dbReference type="InterPro" id="IPR004088">
    <property type="entry name" value="KH_dom_type_1"/>
</dbReference>
<comment type="caution">
    <text evidence="5">The sequence shown here is derived from an EMBL/GenBank/DDBJ whole genome shotgun (WGS) entry which is preliminary data.</text>
</comment>
<dbReference type="SMART" id="SM00322">
    <property type="entry name" value="KH"/>
    <property type="match status" value="2"/>
</dbReference>
<accession>A0AAN9GA27</accession>
<gene>
    <name evidence="5" type="ORF">V1264_023457</name>
</gene>
<dbReference type="Pfam" id="PF00013">
    <property type="entry name" value="KH_1"/>
    <property type="match status" value="2"/>
</dbReference>
<feature type="domain" description="K Homology" evidence="4">
    <location>
        <begin position="24"/>
        <end position="94"/>
    </location>
</feature>
<dbReference type="InterPro" id="IPR004087">
    <property type="entry name" value="KH_dom"/>
</dbReference>
<keyword evidence="1" id="KW-0677">Repeat</keyword>
<dbReference type="Proteomes" id="UP001374579">
    <property type="component" value="Unassembled WGS sequence"/>
</dbReference>
<proteinExistence type="predicted"/>
<dbReference type="InterPro" id="IPR036612">
    <property type="entry name" value="KH_dom_type_1_sf"/>
</dbReference>
<dbReference type="PROSITE" id="PS50084">
    <property type="entry name" value="KH_TYPE_1"/>
    <property type="match status" value="2"/>
</dbReference>
<sequence length="183" mass="19308">MSGFGGRGGGGGFGGQQRRNDDYDEGSEDMFVPADDCGRIIGRGGNKIRDLQDQSGCRIKVLRDDEGNGTRRVELRGSADAMAEARGMINQILEGGDDRDNFSGGRGGGGEGAKEVMQIDSSFVGRVIGKGGSRVRELQDETGCRINVSRDGHGAYTDVELIGSGSAIAKARQAIDDITSQVY</sequence>
<evidence type="ECO:0000259" key="4">
    <source>
        <dbReference type="SMART" id="SM00322"/>
    </source>
</evidence>
<keyword evidence="2" id="KW-0694">RNA-binding</keyword>
<dbReference type="PANTHER" id="PTHR10288">
    <property type="entry name" value="KH DOMAIN CONTAINING RNA BINDING PROTEIN"/>
    <property type="match status" value="1"/>
</dbReference>
<evidence type="ECO:0000313" key="5">
    <source>
        <dbReference type="EMBL" id="KAK7100517.1"/>
    </source>
</evidence>
<feature type="region of interest" description="Disordered" evidence="3">
    <location>
        <begin position="1"/>
        <end position="31"/>
    </location>
</feature>
<evidence type="ECO:0000256" key="3">
    <source>
        <dbReference type="SAM" id="MobiDB-lite"/>
    </source>
</evidence>
<dbReference type="CDD" id="cd00105">
    <property type="entry name" value="KH-I"/>
    <property type="match status" value="1"/>
</dbReference>
<dbReference type="SUPFAM" id="SSF54791">
    <property type="entry name" value="Eukaryotic type KH-domain (KH-domain type I)"/>
    <property type="match status" value="2"/>
</dbReference>
<evidence type="ECO:0000256" key="1">
    <source>
        <dbReference type="ARBA" id="ARBA00022737"/>
    </source>
</evidence>
<evidence type="ECO:0000313" key="6">
    <source>
        <dbReference type="Proteomes" id="UP001374579"/>
    </source>
</evidence>
<feature type="domain" description="K Homology" evidence="4">
    <location>
        <begin position="111"/>
        <end position="180"/>
    </location>
</feature>